<gene>
    <name evidence="3" type="ORF">FNM00_03695</name>
</gene>
<evidence type="ECO:0000313" key="3">
    <source>
        <dbReference type="EMBL" id="TSD65541.1"/>
    </source>
</evidence>
<protein>
    <recommendedName>
        <fullName evidence="2">PKD domain-containing protein</fullName>
    </recommendedName>
</protein>
<dbReference type="InterPro" id="IPR000601">
    <property type="entry name" value="PKD_dom"/>
</dbReference>
<dbReference type="GO" id="GO:0005975">
    <property type="term" value="P:carbohydrate metabolic process"/>
    <property type="evidence" value="ECO:0007669"/>
    <property type="project" value="UniProtKB-ARBA"/>
</dbReference>
<reference evidence="3 4" key="1">
    <citation type="submission" date="2019-07" db="EMBL/GenBank/DDBJ databases">
        <authorList>
            <person name="Zhao L.H."/>
        </authorList>
    </citation>
    <scope>NUCLEOTIDE SEQUENCE [LARGE SCALE GENOMIC DNA]</scope>
    <source>
        <strain evidence="3 4">Co35</strain>
    </source>
</reference>
<dbReference type="EMBL" id="VLNT01000002">
    <property type="protein sequence ID" value="TSD65541.1"/>
    <property type="molecule type" value="Genomic_DNA"/>
</dbReference>
<keyword evidence="1" id="KW-0732">Signal</keyword>
<organism evidence="3 4">
    <name type="scientific">Aeromicrobium piscarium</name>
    <dbReference type="NCBI Taxonomy" id="2590901"/>
    <lineage>
        <taxon>Bacteria</taxon>
        <taxon>Bacillati</taxon>
        <taxon>Actinomycetota</taxon>
        <taxon>Actinomycetes</taxon>
        <taxon>Propionibacteriales</taxon>
        <taxon>Nocardioidaceae</taxon>
        <taxon>Aeromicrobium</taxon>
    </lineage>
</organism>
<accession>A0A554SGR7</accession>
<evidence type="ECO:0000313" key="4">
    <source>
        <dbReference type="Proteomes" id="UP000316988"/>
    </source>
</evidence>
<feature type="domain" description="PKD" evidence="2">
    <location>
        <begin position="194"/>
        <end position="241"/>
    </location>
</feature>
<dbReference type="RefSeq" id="WP_143911663.1">
    <property type="nucleotide sequence ID" value="NZ_VLNT01000002.1"/>
</dbReference>
<dbReference type="AlphaFoldDB" id="A0A554SGR7"/>
<name>A0A554SGR7_9ACTN</name>
<dbReference type="Gene3D" id="2.60.40.10">
    <property type="entry name" value="Immunoglobulins"/>
    <property type="match status" value="1"/>
</dbReference>
<sequence>MIRRLILALALVATSLATVVVTSVDSASAADCDTGGIGGGVSVGCEEGGGGGDRGPDPIGGTPIWVDPKEYRWVVACDVNGPENPDDALCGSAIAPCPDRQIQYRLYSRERGSDEPWQFERLQCRGADTPDPNEPITIDDILDEIVQLAPKPEITVEPEARTYVNIPTNVATGDETYGPFVVPMEDLPIEVSVSFTPSDITWSFGDGSGGSGAGIVGAAIGEAGAVEHEYRRAGAYSITVTRDYTATVTVDGESIDADVPITNTSDPYPITVGEVQSLVKRVR</sequence>
<keyword evidence="4" id="KW-1185">Reference proteome</keyword>
<dbReference type="OrthoDB" id="3746390at2"/>
<proteinExistence type="predicted"/>
<evidence type="ECO:0000259" key="2">
    <source>
        <dbReference type="PROSITE" id="PS50093"/>
    </source>
</evidence>
<evidence type="ECO:0000256" key="1">
    <source>
        <dbReference type="SAM" id="SignalP"/>
    </source>
</evidence>
<dbReference type="PROSITE" id="PS50093">
    <property type="entry name" value="PKD"/>
    <property type="match status" value="1"/>
</dbReference>
<dbReference type="Proteomes" id="UP000316988">
    <property type="component" value="Unassembled WGS sequence"/>
</dbReference>
<dbReference type="InterPro" id="IPR035986">
    <property type="entry name" value="PKD_dom_sf"/>
</dbReference>
<feature type="chain" id="PRO_5022164999" description="PKD domain-containing protein" evidence="1">
    <location>
        <begin position="30"/>
        <end position="283"/>
    </location>
</feature>
<feature type="signal peptide" evidence="1">
    <location>
        <begin position="1"/>
        <end position="29"/>
    </location>
</feature>
<comment type="caution">
    <text evidence="3">The sequence shown here is derived from an EMBL/GenBank/DDBJ whole genome shotgun (WGS) entry which is preliminary data.</text>
</comment>
<dbReference type="InterPro" id="IPR013783">
    <property type="entry name" value="Ig-like_fold"/>
</dbReference>
<dbReference type="SUPFAM" id="SSF49299">
    <property type="entry name" value="PKD domain"/>
    <property type="match status" value="1"/>
</dbReference>